<dbReference type="Pfam" id="PF00496">
    <property type="entry name" value="SBP_bac_5"/>
    <property type="match status" value="1"/>
</dbReference>
<protein>
    <submittedName>
        <fullName evidence="6">ABC transporter substrate-binding protein</fullName>
    </submittedName>
</protein>
<evidence type="ECO:0000256" key="1">
    <source>
        <dbReference type="ARBA" id="ARBA00004418"/>
    </source>
</evidence>
<dbReference type="PIRSF" id="PIRSF002741">
    <property type="entry name" value="MppA"/>
    <property type="match status" value="1"/>
</dbReference>
<keyword evidence="7" id="KW-1185">Reference proteome</keyword>
<dbReference type="PANTHER" id="PTHR30290">
    <property type="entry name" value="PERIPLASMIC BINDING COMPONENT OF ABC TRANSPORTER"/>
    <property type="match status" value="1"/>
</dbReference>
<feature type="chain" id="PRO_5020773260" evidence="4">
    <location>
        <begin position="26"/>
        <end position="615"/>
    </location>
</feature>
<accession>A0A4V3A798</accession>
<evidence type="ECO:0000313" key="7">
    <source>
        <dbReference type="Proteomes" id="UP000295131"/>
    </source>
</evidence>
<dbReference type="Gene3D" id="3.10.105.10">
    <property type="entry name" value="Dipeptide-binding Protein, Domain 3"/>
    <property type="match status" value="1"/>
</dbReference>
<organism evidence="6 7">
    <name type="scientific">Pseudohoeflea suaedae</name>
    <dbReference type="NCBI Taxonomy" id="877384"/>
    <lineage>
        <taxon>Bacteria</taxon>
        <taxon>Pseudomonadati</taxon>
        <taxon>Pseudomonadota</taxon>
        <taxon>Alphaproteobacteria</taxon>
        <taxon>Hyphomicrobiales</taxon>
        <taxon>Rhizobiaceae</taxon>
        <taxon>Pseudohoeflea</taxon>
    </lineage>
</organism>
<feature type="domain" description="Solute-binding protein family 5" evidence="5">
    <location>
        <begin position="112"/>
        <end position="524"/>
    </location>
</feature>
<dbReference type="EMBL" id="SMSI01000001">
    <property type="protein sequence ID" value="TDH37935.1"/>
    <property type="molecule type" value="Genomic_DNA"/>
</dbReference>
<sequence length="615" mass="69767">MTFGPRLSICLATLGLALHLGAAQAETPSSEREWNHATSLMGEPKYEKGFERFDYVNPDAPKGGTLRMSEEGTFDTFNPVLAKGDTAVGLSLVFDTLMKTSEEEVSTSYGLIAEGVSFPDDISEATFRIRSEAKWADGEPITPEDVIFSFESYKTHNPLQASYYAHVTAAEKTGDRDVTFTFDEKNNKELPQILGQLIIVPKHWWEGKNDAGQARDVSKTTLEPVMGSGPYEIASFDPGSTIRYKLRDDYWARDLNVNVGQNNFGEVRYTYFVDANVELEAFRAGTTDFRQENSSSRWATAYDFPAVQSGEVIREEFENPLRATGIMQAMAPNMRREKFQDENVRKALNLAFDFESLNQNLAYNGLSRIDSYFWGTELASSGLPEGREKEILEEYKDQVPEEVFTTPYENPVGGDTQKMRANLREALNLFKEAGYELQGRRLVNTESGKQFEIEILLQSASFERSVLPYVNDLKKIGIDAKIRTVDTAQYTNRVRSFDYDIIWVVWAQSLNPGNEQYNYWGSQSVDTQGSRNYVGISDPVIDELIPRIVFARDRDELIATTRALDRVLLAHHYVVPLFYSNAVKIAYRDTLMHPKELPYYGIGFPDAWWSREAED</sequence>
<evidence type="ECO:0000259" key="5">
    <source>
        <dbReference type="Pfam" id="PF00496"/>
    </source>
</evidence>
<dbReference type="GO" id="GO:0043190">
    <property type="term" value="C:ATP-binding cassette (ABC) transporter complex"/>
    <property type="evidence" value="ECO:0007669"/>
    <property type="project" value="InterPro"/>
</dbReference>
<dbReference type="GO" id="GO:1904680">
    <property type="term" value="F:peptide transmembrane transporter activity"/>
    <property type="evidence" value="ECO:0007669"/>
    <property type="project" value="TreeGrafter"/>
</dbReference>
<evidence type="ECO:0000256" key="4">
    <source>
        <dbReference type="SAM" id="SignalP"/>
    </source>
</evidence>
<evidence type="ECO:0000313" key="6">
    <source>
        <dbReference type="EMBL" id="TDH37935.1"/>
    </source>
</evidence>
<dbReference type="CDD" id="cd08497">
    <property type="entry name" value="MbnE-like"/>
    <property type="match status" value="1"/>
</dbReference>
<dbReference type="GO" id="GO:0015833">
    <property type="term" value="P:peptide transport"/>
    <property type="evidence" value="ECO:0007669"/>
    <property type="project" value="TreeGrafter"/>
</dbReference>
<name>A0A4V3A798_9HYPH</name>
<comment type="caution">
    <text evidence="6">The sequence shown here is derived from an EMBL/GenBank/DDBJ whole genome shotgun (WGS) entry which is preliminary data.</text>
</comment>
<comment type="subcellular location">
    <subcellularLocation>
        <location evidence="1">Periplasm</location>
    </subcellularLocation>
</comment>
<dbReference type="InterPro" id="IPR039424">
    <property type="entry name" value="SBP_5"/>
</dbReference>
<gene>
    <name evidence="6" type="ORF">E2A64_02020</name>
</gene>
<evidence type="ECO:0000256" key="3">
    <source>
        <dbReference type="ARBA" id="ARBA00022729"/>
    </source>
</evidence>
<dbReference type="AlphaFoldDB" id="A0A4V3A798"/>
<dbReference type="OrthoDB" id="9803988at2"/>
<feature type="signal peptide" evidence="4">
    <location>
        <begin position="1"/>
        <end position="25"/>
    </location>
</feature>
<dbReference type="InterPro" id="IPR000914">
    <property type="entry name" value="SBP_5_dom"/>
</dbReference>
<dbReference type="GO" id="GO:0042884">
    <property type="term" value="P:microcin transport"/>
    <property type="evidence" value="ECO:0007669"/>
    <property type="project" value="TreeGrafter"/>
</dbReference>
<comment type="similarity">
    <text evidence="2">Belongs to the bacterial solute-binding protein 5 family.</text>
</comment>
<dbReference type="PANTHER" id="PTHR30290:SF64">
    <property type="entry name" value="ABC TRANSPORTER PERIPLASMIC BINDING PROTEIN"/>
    <property type="match status" value="1"/>
</dbReference>
<evidence type="ECO:0000256" key="2">
    <source>
        <dbReference type="ARBA" id="ARBA00005695"/>
    </source>
</evidence>
<dbReference type="SUPFAM" id="SSF53850">
    <property type="entry name" value="Periplasmic binding protein-like II"/>
    <property type="match status" value="1"/>
</dbReference>
<dbReference type="Gene3D" id="3.40.190.10">
    <property type="entry name" value="Periplasmic binding protein-like II"/>
    <property type="match status" value="1"/>
</dbReference>
<dbReference type="InterPro" id="IPR030678">
    <property type="entry name" value="Peptide/Ni-bd"/>
</dbReference>
<keyword evidence="3 4" id="KW-0732">Signal</keyword>
<dbReference type="GO" id="GO:0030288">
    <property type="term" value="C:outer membrane-bounded periplasmic space"/>
    <property type="evidence" value="ECO:0007669"/>
    <property type="project" value="TreeGrafter"/>
</dbReference>
<dbReference type="Proteomes" id="UP000295131">
    <property type="component" value="Unassembled WGS sequence"/>
</dbReference>
<reference evidence="6 7" key="1">
    <citation type="journal article" date="2013" name="Int. J. Syst. Evol. Microbiol.">
        <title>Hoeflea suaedae sp. nov., an endophytic bacterium isolated from the root of the halophyte Suaeda maritima.</title>
        <authorList>
            <person name="Chung E.J."/>
            <person name="Park J.A."/>
            <person name="Pramanik P."/>
            <person name="Bibi F."/>
            <person name="Jeon C.O."/>
            <person name="Chung Y.R."/>
        </authorList>
    </citation>
    <scope>NUCLEOTIDE SEQUENCE [LARGE SCALE GENOMIC DNA]</scope>
    <source>
        <strain evidence="6 7">YC6898</strain>
    </source>
</reference>
<proteinExistence type="inferred from homology"/>
<dbReference type="RefSeq" id="WP_133282772.1">
    <property type="nucleotide sequence ID" value="NZ_SMSI01000001.1"/>
</dbReference>